<dbReference type="InterPro" id="IPR037294">
    <property type="entry name" value="ABC_BtuC-like"/>
</dbReference>
<keyword evidence="5 7" id="KW-0472">Membrane</keyword>
<comment type="caution">
    <text evidence="8">The sequence shown here is derived from an EMBL/GenBank/DDBJ whole genome shotgun (WGS) entry which is preliminary data.</text>
</comment>
<feature type="transmembrane region" description="Helical" evidence="7">
    <location>
        <begin position="63"/>
        <end position="81"/>
    </location>
</feature>
<dbReference type="RefSeq" id="WP_108773189.1">
    <property type="nucleotide sequence ID" value="NZ_OPYJ01000005.1"/>
</dbReference>
<dbReference type="PANTHER" id="PTHR30477:SF21">
    <property type="entry name" value="ABC-3 PROTEIN"/>
    <property type="match status" value="1"/>
</dbReference>
<comment type="subcellular location">
    <subcellularLocation>
        <location evidence="6">Cell membrane</location>
        <topology evidence="6">Multi-pass membrane protein</topology>
    </subcellularLocation>
    <subcellularLocation>
        <location evidence="1">Membrane</location>
        <topology evidence="1">Multi-pass membrane protein</topology>
    </subcellularLocation>
</comment>
<comment type="similarity">
    <text evidence="2 6">Belongs to the ABC-3 integral membrane protein family.</text>
</comment>
<evidence type="ECO:0000256" key="7">
    <source>
        <dbReference type="SAM" id="Phobius"/>
    </source>
</evidence>
<keyword evidence="3 6" id="KW-0812">Transmembrane</keyword>
<dbReference type="Pfam" id="PF00950">
    <property type="entry name" value="ABC-3"/>
    <property type="match status" value="1"/>
</dbReference>
<evidence type="ECO:0000256" key="6">
    <source>
        <dbReference type="RuleBase" id="RU003943"/>
    </source>
</evidence>
<feature type="transmembrane region" description="Helical" evidence="7">
    <location>
        <begin position="40"/>
        <end position="57"/>
    </location>
</feature>
<dbReference type="Proteomes" id="UP000256324">
    <property type="component" value="Unassembled WGS sequence"/>
</dbReference>
<keyword evidence="9" id="KW-1185">Reference proteome</keyword>
<reference evidence="8 9" key="1">
    <citation type="submission" date="2017-09" db="EMBL/GenBank/DDBJ databases">
        <authorList>
            <person name="Bumgarner R.E."/>
        </authorList>
    </citation>
    <scope>NUCLEOTIDE SEQUENCE [LARGE SCALE GENOMIC DNA]</scope>
    <source>
        <strain evidence="8 9">T34998</strain>
    </source>
</reference>
<feature type="transmembrane region" description="Helical" evidence="7">
    <location>
        <begin position="93"/>
        <end position="111"/>
    </location>
</feature>
<feature type="transmembrane region" description="Helical" evidence="7">
    <location>
        <begin position="182"/>
        <end position="212"/>
    </location>
</feature>
<evidence type="ECO:0000256" key="5">
    <source>
        <dbReference type="ARBA" id="ARBA00023136"/>
    </source>
</evidence>
<evidence type="ECO:0000313" key="8">
    <source>
        <dbReference type="EMBL" id="REB68763.1"/>
    </source>
</evidence>
<feature type="transmembrane region" description="Helical" evidence="7">
    <location>
        <begin position="224"/>
        <end position="246"/>
    </location>
</feature>
<feature type="transmembrane region" description="Helical" evidence="7">
    <location>
        <begin position="252"/>
        <end position="271"/>
    </location>
</feature>
<dbReference type="SUPFAM" id="SSF81345">
    <property type="entry name" value="ABC transporter involved in vitamin B12 uptake, BtuC"/>
    <property type="match status" value="1"/>
</dbReference>
<evidence type="ECO:0000256" key="1">
    <source>
        <dbReference type="ARBA" id="ARBA00004141"/>
    </source>
</evidence>
<evidence type="ECO:0000256" key="2">
    <source>
        <dbReference type="ARBA" id="ARBA00008034"/>
    </source>
</evidence>
<evidence type="ECO:0000256" key="4">
    <source>
        <dbReference type="ARBA" id="ARBA00022989"/>
    </source>
</evidence>
<sequence length="285" mass="30195">MWDIVRLPLFEIIVVGALCGLSGVFGVLRRRVFFAESITHSTFPGAVLGVVIAGMFTTDQKMLSIWLFIAAFAICIPMTVLMRALTRIPELSGQAAAGIVLTLGFGLGYFFDRWFAPLPLHVDGFLTGSLLHVNTTDLTVASVVLAGVLLVTAGRGRHMIFRCFDADGCQASGIRGDLIDAIILTIILVSVVVIIPAIGTILSIALVAAPAAGLKRLVNTPTGLLIAAPIAGVTIGVAGLFFAVLANLSVGGTIAVLAGIFHLICRNISWAQQWFMRRSMKHGLT</sequence>
<accession>A0ABX9I884</accession>
<protein>
    <submittedName>
        <fullName evidence="8">Zinc ABC transporter permease</fullName>
    </submittedName>
</protein>
<dbReference type="PANTHER" id="PTHR30477">
    <property type="entry name" value="ABC-TRANSPORTER METAL-BINDING PROTEIN"/>
    <property type="match status" value="1"/>
</dbReference>
<dbReference type="InterPro" id="IPR001626">
    <property type="entry name" value="ABC_TroCD"/>
</dbReference>
<proteinExistence type="inferred from homology"/>
<dbReference type="EMBL" id="PCZS01000003">
    <property type="protein sequence ID" value="REB68763.1"/>
    <property type="molecule type" value="Genomic_DNA"/>
</dbReference>
<name>A0ABX9I884_9ACTN</name>
<evidence type="ECO:0000313" key="9">
    <source>
        <dbReference type="Proteomes" id="UP000256324"/>
    </source>
</evidence>
<keyword evidence="6" id="KW-0813">Transport</keyword>
<feature type="transmembrane region" description="Helical" evidence="7">
    <location>
        <begin position="6"/>
        <end position="28"/>
    </location>
</feature>
<organism evidence="8 9">
    <name type="scientific">Cutibacterium namnetense</name>
    <dbReference type="NCBI Taxonomy" id="1574624"/>
    <lineage>
        <taxon>Bacteria</taxon>
        <taxon>Bacillati</taxon>
        <taxon>Actinomycetota</taxon>
        <taxon>Actinomycetes</taxon>
        <taxon>Propionibacteriales</taxon>
        <taxon>Propionibacteriaceae</taxon>
        <taxon>Cutibacterium</taxon>
    </lineage>
</organism>
<evidence type="ECO:0000256" key="3">
    <source>
        <dbReference type="ARBA" id="ARBA00022692"/>
    </source>
</evidence>
<keyword evidence="4 7" id="KW-1133">Transmembrane helix</keyword>
<dbReference type="Gene3D" id="1.10.3470.10">
    <property type="entry name" value="ABC transporter involved in vitamin B12 uptake, BtuC"/>
    <property type="match status" value="1"/>
</dbReference>
<gene>
    <name evidence="8" type="ORF">CP880_10015</name>
</gene>